<reference evidence="6" key="1">
    <citation type="submission" date="2023-03" db="EMBL/GenBank/DDBJ databases">
        <title>Andean soil-derived lignocellulolytic bacterial consortium as a source of novel taxa and putative plastic-active enzymes.</title>
        <authorList>
            <person name="Diaz-Garcia L."/>
            <person name="Chuvochina M."/>
            <person name="Feuerriegel G."/>
            <person name="Bunk B."/>
            <person name="Sproer C."/>
            <person name="Streit W.R."/>
            <person name="Rodriguez L.M."/>
            <person name="Overmann J."/>
            <person name="Jimenez D.J."/>
        </authorList>
    </citation>
    <scope>NUCLEOTIDE SEQUENCE</scope>
    <source>
        <strain evidence="6">MAG 26</strain>
    </source>
</reference>
<dbReference type="SUPFAM" id="SSF56601">
    <property type="entry name" value="beta-lactamase/transpeptidase-like"/>
    <property type="match status" value="1"/>
</dbReference>
<dbReference type="Proteomes" id="UP001218362">
    <property type="component" value="Chromosome"/>
</dbReference>
<organism evidence="6 7">
    <name type="scientific">Candidatus Andeanibacterium colombiense</name>
    <dbReference type="NCBI Taxonomy" id="3121345"/>
    <lineage>
        <taxon>Bacteria</taxon>
        <taxon>Pseudomonadati</taxon>
        <taxon>Pseudomonadota</taxon>
        <taxon>Alphaproteobacteria</taxon>
        <taxon>Sphingomonadales</taxon>
        <taxon>Sphingomonadaceae</taxon>
        <taxon>Candidatus Andeanibacterium</taxon>
    </lineage>
</organism>
<feature type="domain" description="Beta-lactamase class A catalytic" evidence="5">
    <location>
        <begin position="71"/>
        <end position="295"/>
    </location>
</feature>
<dbReference type="InterPro" id="IPR045155">
    <property type="entry name" value="Beta-lactam_cat"/>
</dbReference>
<dbReference type="AlphaFoldDB" id="A0AAJ6BNT1"/>
<dbReference type="GO" id="GO:0008800">
    <property type="term" value="F:beta-lactamase activity"/>
    <property type="evidence" value="ECO:0007669"/>
    <property type="project" value="UniProtKB-EC"/>
</dbReference>
<feature type="chain" id="PRO_5042613220" description="beta-lactamase" evidence="4">
    <location>
        <begin position="27"/>
        <end position="355"/>
    </location>
</feature>
<protein>
    <recommendedName>
        <fullName evidence="3">beta-lactamase</fullName>
        <ecNumber evidence="3">3.5.2.6</ecNumber>
    </recommendedName>
</protein>
<dbReference type="Gene3D" id="3.40.710.10">
    <property type="entry name" value="DD-peptidase/beta-lactamase superfamily"/>
    <property type="match status" value="1"/>
</dbReference>
<dbReference type="KEGG" id="acob:P0Y56_11745"/>
<evidence type="ECO:0000256" key="3">
    <source>
        <dbReference type="ARBA" id="ARBA00012865"/>
    </source>
</evidence>
<sequence>MANKIGRVLTALAFAAAALSPMQAGAENFENAFDRTFGTQPRAPVIFQAAPSSQLEEYVARLAEGTQGRIGVAALDLKTGEQVSILGNQRFPMASTSKVAIVSTFLDGVDKGRWTLDDPLPKMVTLPSRKSSGMAPSKPGQVLPARMLIEQALIHSNNEATDGLLAAVGGPAAVTAWVQRTGIQGFSLNRDIGTLVRDEQEHDPSLYIDPRDSATPLAMVQLLRGLNEGRWLSPASRNFLIATMERCVTGKNRIKGQMPAGTTVAHKTGSLYNTSSDIGIVTMPDGHSVALAIYVTGGGNDRAYRTDRIALIARAIYDGFSGKPVGDTRVLLDANYGANHPSNRSVTTYAADDRR</sequence>
<gene>
    <name evidence="6" type="primary">bla</name>
    <name evidence="6" type="ORF">P0Y56_11745</name>
</gene>
<comment type="similarity">
    <text evidence="2">Belongs to the class-A beta-lactamase family.</text>
</comment>
<proteinExistence type="inferred from homology"/>
<dbReference type="Pfam" id="PF13354">
    <property type="entry name" value="Beta-lactamase2"/>
    <property type="match status" value="1"/>
</dbReference>
<name>A0AAJ6BNT1_9SPHN</name>
<dbReference type="PANTHER" id="PTHR35333">
    <property type="entry name" value="BETA-LACTAMASE"/>
    <property type="match status" value="1"/>
</dbReference>
<dbReference type="GO" id="GO:0046677">
    <property type="term" value="P:response to antibiotic"/>
    <property type="evidence" value="ECO:0007669"/>
    <property type="project" value="InterPro"/>
</dbReference>
<dbReference type="InterPro" id="IPR000871">
    <property type="entry name" value="Beta-lactam_class-A"/>
</dbReference>
<dbReference type="EMBL" id="CP119316">
    <property type="protein sequence ID" value="WEK45700.1"/>
    <property type="molecule type" value="Genomic_DNA"/>
</dbReference>
<evidence type="ECO:0000256" key="1">
    <source>
        <dbReference type="ARBA" id="ARBA00001526"/>
    </source>
</evidence>
<dbReference type="GO" id="GO:0030655">
    <property type="term" value="P:beta-lactam antibiotic catabolic process"/>
    <property type="evidence" value="ECO:0007669"/>
    <property type="project" value="InterPro"/>
</dbReference>
<evidence type="ECO:0000256" key="4">
    <source>
        <dbReference type="SAM" id="SignalP"/>
    </source>
</evidence>
<dbReference type="PRINTS" id="PR00118">
    <property type="entry name" value="BLACTAMASEA"/>
</dbReference>
<evidence type="ECO:0000313" key="7">
    <source>
        <dbReference type="Proteomes" id="UP001218362"/>
    </source>
</evidence>
<dbReference type="NCBIfam" id="NF033103">
    <property type="entry name" value="bla_class_A"/>
    <property type="match status" value="1"/>
</dbReference>
<evidence type="ECO:0000259" key="5">
    <source>
        <dbReference type="Pfam" id="PF13354"/>
    </source>
</evidence>
<dbReference type="EC" id="3.5.2.6" evidence="3"/>
<keyword evidence="6" id="KW-0378">Hydrolase</keyword>
<accession>A0AAJ6BNT1</accession>
<evidence type="ECO:0000256" key="2">
    <source>
        <dbReference type="ARBA" id="ARBA00009009"/>
    </source>
</evidence>
<feature type="signal peptide" evidence="4">
    <location>
        <begin position="1"/>
        <end position="26"/>
    </location>
</feature>
<dbReference type="PANTHER" id="PTHR35333:SF3">
    <property type="entry name" value="BETA-LACTAMASE-TYPE TRANSPEPTIDASE FOLD CONTAINING PROTEIN"/>
    <property type="match status" value="1"/>
</dbReference>
<keyword evidence="4" id="KW-0732">Signal</keyword>
<evidence type="ECO:0000313" key="6">
    <source>
        <dbReference type="EMBL" id="WEK45700.1"/>
    </source>
</evidence>
<dbReference type="InterPro" id="IPR012338">
    <property type="entry name" value="Beta-lactam/transpept-like"/>
</dbReference>
<comment type="catalytic activity">
    <reaction evidence="1">
        <text>a beta-lactam + H2O = a substituted beta-amino acid</text>
        <dbReference type="Rhea" id="RHEA:20401"/>
        <dbReference type="ChEBI" id="CHEBI:15377"/>
        <dbReference type="ChEBI" id="CHEBI:35627"/>
        <dbReference type="ChEBI" id="CHEBI:140347"/>
        <dbReference type="EC" id="3.5.2.6"/>
    </reaction>
</comment>